<reference evidence="2" key="2">
    <citation type="journal article" date="2014" name="ISME J.">
        <title>Microbial stratification in low pH oxic and suboxic macroscopic growths along an acid mine drainage.</title>
        <authorList>
            <person name="Mendez-Garcia C."/>
            <person name="Mesa V."/>
            <person name="Sprenger R.R."/>
            <person name="Richter M."/>
            <person name="Diez M.S."/>
            <person name="Solano J."/>
            <person name="Bargiela R."/>
            <person name="Golyshina O.V."/>
            <person name="Manteca A."/>
            <person name="Ramos J.L."/>
            <person name="Gallego J.R."/>
            <person name="Llorente I."/>
            <person name="Martins Dos Santos V.A."/>
            <person name="Jensen O.N."/>
            <person name="Pelaez A.I."/>
            <person name="Sanchez J."/>
            <person name="Ferrer M."/>
        </authorList>
    </citation>
    <scope>NUCLEOTIDE SEQUENCE</scope>
</reference>
<dbReference type="AlphaFoldDB" id="T1A4T3"/>
<protein>
    <submittedName>
        <fullName evidence="2">Uncharacterized protein</fullName>
    </submittedName>
</protein>
<comment type="caution">
    <text evidence="2">The sequence shown here is derived from an EMBL/GenBank/DDBJ whole genome shotgun (WGS) entry which is preliminary data.</text>
</comment>
<dbReference type="Gene3D" id="1.10.8.60">
    <property type="match status" value="1"/>
</dbReference>
<gene>
    <name evidence="2" type="ORF">B1A_12902</name>
</gene>
<evidence type="ECO:0000256" key="1">
    <source>
        <dbReference type="SAM" id="MobiDB-lite"/>
    </source>
</evidence>
<sequence length="152" mass="15470">PAERVQVAGSHLWPRLLRAYNLPTRTVPLPPDALELVVTGYAGAEEAGLRGVETRMEALLNRAIAQGRPNPAGVDHPGVRRGAARPEVSGAAGGGVRPSAIRSGARGRRSCVGGLVRAADPPTSAVTHSSTGGWVLSGSSACPGAATNSLVR</sequence>
<dbReference type="EMBL" id="AUZX01009417">
    <property type="protein sequence ID" value="EQD51933.1"/>
    <property type="molecule type" value="Genomic_DNA"/>
</dbReference>
<feature type="region of interest" description="Disordered" evidence="1">
    <location>
        <begin position="67"/>
        <end position="103"/>
    </location>
</feature>
<feature type="non-terminal residue" evidence="2">
    <location>
        <position position="1"/>
    </location>
</feature>
<organism evidence="2">
    <name type="scientific">mine drainage metagenome</name>
    <dbReference type="NCBI Taxonomy" id="410659"/>
    <lineage>
        <taxon>unclassified sequences</taxon>
        <taxon>metagenomes</taxon>
        <taxon>ecological metagenomes</taxon>
    </lineage>
</organism>
<feature type="non-terminal residue" evidence="2">
    <location>
        <position position="152"/>
    </location>
</feature>
<feature type="region of interest" description="Disordered" evidence="1">
    <location>
        <begin position="119"/>
        <end position="138"/>
    </location>
</feature>
<evidence type="ECO:0000313" key="2">
    <source>
        <dbReference type="EMBL" id="EQD51933.1"/>
    </source>
</evidence>
<reference evidence="2" key="1">
    <citation type="submission" date="2013-08" db="EMBL/GenBank/DDBJ databases">
        <authorList>
            <person name="Mendez C."/>
            <person name="Richter M."/>
            <person name="Ferrer M."/>
            <person name="Sanchez J."/>
        </authorList>
    </citation>
    <scope>NUCLEOTIDE SEQUENCE</scope>
</reference>
<accession>T1A4T3</accession>
<feature type="compositionally biased region" description="Polar residues" evidence="1">
    <location>
        <begin position="124"/>
        <end position="138"/>
    </location>
</feature>
<dbReference type="SUPFAM" id="SSF52540">
    <property type="entry name" value="P-loop containing nucleoside triphosphate hydrolases"/>
    <property type="match status" value="1"/>
</dbReference>
<dbReference type="InterPro" id="IPR027417">
    <property type="entry name" value="P-loop_NTPase"/>
</dbReference>
<proteinExistence type="predicted"/>
<name>T1A4T3_9ZZZZ</name>